<dbReference type="GO" id="GO:0005634">
    <property type="term" value="C:nucleus"/>
    <property type="evidence" value="ECO:0007669"/>
    <property type="project" value="UniProtKB-SubCell"/>
</dbReference>
<dbReference type="PANTHER" id="PTHR31001:SF49">
    <property type="entry name" value="ZN(II)2CYS6 TRANSCRIPTION FACTOR (EUROFUNG)"/>
    <property type="match status" value="1"/>
</dbReference>
<dbReference type="AlphaFoldDB" id="A0AA39L598"/>
<dbReference type="GO" id="GO:0000981">
    <property type="term" value="F:DNA-binding transcription factor activity, RNA polymerase II-specific"/>
    <property type="evidence" value="ECO:0007669"/>
    <property type="project" value="InterPro"/>
</dbReference>
<dbReference type="InterPro" id="IPR001138">
    <property type="entry name" value="Zn2Cys6_DnaBD"/>
</dbReference>
<dbReference type="GO" id="GO:0008270">
    <property type="term" value="F:zinc ion binding"/>
    <property type="evidence" value="ECO:0007669"/>
    <property type="project" value="InterPro"/>
</dbReference>
<dbReference type="Pfam" id="PF00172">
    <property type="entry name" value="Zn_clus"/>
    <property type="match status" value="1"/>
</dbReference>
<feature type="region of interest" description="Disordered" evidence="4">
    <location>
        <begin position="60"/>
        <end position="79"/>
    </location>
</feature>
<comment type="caution">
    <text evidence="6">The sequence shown here is derived from an EMBL/GenBank/DDBJ whole genome shotgun (WGS) entry which is preliminary data.</text>
</comment>
<evidence type="ECO:0000313" key="6">
    <source>
        <dbReference type="EMBL" id="KAK0385036.1"/>
    </source>
</evidence>
<dbReference type="InterPro" id="IPR050613">
    <property type="entry name" value="Sec_Metabolite_Reg"/>
</dbReference>
<accession>A0AA39L598</accession>
<dbReference type="SUPFAM" id="SSF57701">
    <property type="entry name" value="Zn2/Cys6 DNA-binding domain"/>
    <property type="match status" value="1"/>
</dbReference>
<protein>
    <recommendedName>
        <fullName evidence="5">Zn(2)-C6 fungal-type domain-containing protein</fullName>
    </recommendedName>
</protein>
<organism evidence="6 7">
    <name type="scientific">Sarocladium strictum</name>
    <name type="common">Black bundle disease fungus</name>
    <name type="synonym">Acremonium strictum</name>
    <dbReference type="NCBI Taxonomy" id="5046"/>
    <lineage>
        <taxon>Eukaryota</taxon>
        <taxon>Fungi</taxon>
        <taxon>Dikarya</taxon>
        <taxon>Ascomycota</taxon>
        <taxon>Pezizomycotina</taxon>
        <taxon>Sordariomycetes</taxon>
        <taxon>Hypocreomycetidae</taxon>
        <taxon>Hypocreales</taxon>
        <taxon>Sarocladiaceae</taxon>
        <taxon>Sarocladium</taxon>
    </lineage>
</organism>
<dbReference type="GO" id="GO:0006351">
    <property type="term" value="P:DNA-templated transcription"/>
    <property type="evidence" value="ECO:0007669"/>
    <property type="project" value="InterPro"/>
</dbReference>
<evidence type="ECO:0000256" key="2">
    <source>
        <dbReference type="ARBA" id="ARBA00022723"/>
    </source>
</evidence>
<dbReference type="CDD" id="cd12148">
    <property type="entry name" value="fungal_TF_MHR"/>
    <property type="match status" value="1"/>
</dbReference>
<keyword evidence="2" id="KW-0479">Metal-binding</keyword>
<evidence type="ECO:0000256" key="4">
    <source>
        <dbReference type="SAM" id="MobiDB-lite"/>
    </source>
</evidence>
<feature type="compositionally biased region" description="Acidic residues" evidence="4">
    <location>
        <begin position="167"/>
        <end position="176"/>
    </location>
</feature>
<dbReference type="SMART" id="SM00906">
    <property type="entry name" value="Fungal_trans"/>
    <property type="match status" value="1"/>
</dbReference>
<dbReference type="PROSITE" id="PS50048">
    <property type="entry name" value="ZN2_CY6_FUNGAL_2"/>
    <property type="match status" value="1"/>
</dbReference>
<sequence>MPELATYTGVFRANTEHRAKRNRQPISCTTCQRRKTRCDRQQPCHACLQRGDPDQCRFGPIVGESAPTEKKKGGTAVKGNGRREVQARLNKLEHLVKELASSNEKNFRKRSRDDGDEQCEAQDEGRDQDGRGTALHVDRTDDDYQGATSWSSLVANIRDIQHLLDTEDDGEAEDTEASFSSSKHAPRLDNSPGMPQCFLVSPTKITLDQILKALPPRQDSDKLVATFFKAKFVAIPFIHVHQFRRQYDAFWEDPSSATYLWVSILFSVLSLGIALIKYSPNMTVSSQTDVSGPQKYLILAAQCFIAGEYFRARPLSVEALLMHAHARNTCLVESNPSVWTFYGLAIRIAQRQGYHREMTKVSAQATPFAAEMRRRTWFMLRAMDLLHSLQQGMPPMTDPALCDTQAPSNLTDEDFDEDTVILPRPRDTTDPTPILAYITKELLCSILDRVLRLALTTGTRLYPDVLALHAELEAWHESIPACYRIRPIKSTSFTDPNHTIMHRIMLETLYLKTLCILHREYLGHEMRRNPQFQTSAHACKLAAEKLIEIHIELDGEIQPGGRLYEDRYMVNSLTLHDFLVAAMILCVELSETKPEPTNSDRMNQVRMLRSATCIWERRSQTSRDALHATRILKAILQRVDSLPSATSSHFHTPETSRSVDSGGKFTSYESTYDAHEWHTNPGNDNFMFDSFTSENTDLDWPSIDEFLRTGNSDIAYWAPDNSGGASATTRDGVENYLIG</sequence>
<evidence type="ECO:0000259" key="5">
    <source>
        <dbReference type="PROSITE" id="PS50048"/>
    </source>
</evidence>
<name>A0AA39L598_SARSR</name>
<evidence type="ECO:0000256" key="3">
    <source>
        <dbReference type="ARBA" id="ARBA00023242"/>
    </source>
</evidence>
<gene>
    <name evidence="6" type="ORF">NLU13_7514</name>
</gene>
<reference evidence="6" key="1">
    <citation type="submission" date="2022-10" db="EMBL/GenBank/DDBJ databases">
        <title>Determination and structural analysis of whole genome sequence of Sarocladium strictum F4-1.</title>
        <authorList>
            <person name="Hu L."/>
            <person name="Jiang Y."/>
        </authorList>
    </citation>
    <scope>NUCLEOTIDE SEQUENCE</scope>
    <source>
        <strain evidence="6">F4-1</strain>
    </source>
</reference>
<comment type="subcellular location">
    <subcellularLocation>
        <location evidence="1">Nucleus</location>
    </subcellularLocation>
</comment>
<dbReference type="InterPro" id="IPR036864">
    <property type="entry name" value="Zn2-C6_fun-type_DNA-bd_sf"/>
</dbReference>
<feature type="domain" description="Zn(2)-C6 fungal-type" evidence="5">
    <location>
        <begin position="27"/>
        <end position="58"/>
    </location>
</feature>
<keyword evidence="7" id="KW-1185">Reference proteome</keyword>
<dbReference type="Pfam" id="PF04082">
    <property type="entry name" value="Fungal_trans"/>
    <property type="match status" value="1"/>
</dbReference>
<proteinExistence type="predicted"/>
<dbReference type="GO" id="GO:0003677">
    <property type="term" value="F:DNA binding"/>
    <property type="evidence" value="ECO:0007669"/>
    <property type="project" value="InterPro"/>
</dbReference>
<dbReference type="Gene3D" id="4.10.240.10">
    <property type="entry name" value="Zn(2)-C6 fungal-type DNA-binding domain"/>
    <property type="match status" value="1"/>
</dbReference>
<dbReference type="PANTHER" id="PTHR31001">
    <property type="entry name" value="UNCHARACTERIZED TRANSCRIPTIONAL REGULATORY PROTEIN"/>
    <property type="match status" value="1"/>
</dbReference>
<dbReference type="CDD" id="cd00067">
    <property type="entry name" value="GAL4"/>
    <property type="match status" value="1"/>
</dbReference>
<dbReference type="Proteomes" id="UP001175261">
    <property type="component" value="Unassembled WGS sequence"/>
</dbReference>
<feature type="region of interest" description="Disordered" evidence="4">
    <location>
        <begin position="100"/>
        <end position="138"/>
    </location>
</feature>
<evidence type="ECO:0000313" key="7">
    <source>
        <dbReference type="Proteomes" id="UP001175261"/>
    </source>
</evidence>
<feature type="region of interest" description="Disordered" evidence="4">
    <location>
        <begin position="167"/>
        <end position="193"/>
    </location>
</feature>
<dbReference type="InterPro" id="IPR007219">
    <property type="entry name" value="XnlR_reg_dom"/>
</dbReference>
<evidence type="ECO:0000256" key="1">
    <source>
        <dbReference type="ARBA" id="ARBA00004123"/>
    </source>
</evidence>
<dbReference type="EMBL" id="JAPDFR010000007">
    <property type="protein sequence ID" value="KAK0385036.1"/>
    <property type="molecule type" value="Genomic_DNA"/>
</dbReference>
<keyword evidence="3" id="KW-0539">Nucleus</keyword>
<dbReference type="SMART" id="SM00066">
    <property type="entry name" value="GAL4"/>
    <property type="match status" value="1"/>
</dbReference>